<keyword evidence="12" id="KW-1185">Reference proteome</keyword>
<dbReference type="GO" id="GO:0080001">
    <property type="term" value="P:mucilage extrusion from seed coat"/>
    <property type="evidence" value="ECO:0000318"/>
    <property type="project" value="GO_Central"/>
</dbReference>
<sequence length="555" mass="62030">MAAEAKPQILSHVNNLNYFSILLLLLYFNVASGAGGTWRLLLNDVGISAMHSQLLINDRVIMYDRSNFGPSKISLPSGACRVSPNDVVSKRDCTAHSIEYDVAFNSIRPLTIESNTWCSSGGVTPEGALLQTGGDKEGERKARMFYPCDDESCDWTEVDNALYVRRWYATNHVLPDGRQIIIGGRNQFNFEFFPKTKAPSLYKLPFLSETYDAGQENNLYPFVFLNSDGNLFIYANNKAILLDYNKNTVVKTYPKIPGGDPRSYPSTGSAVLLPIKNLEAEVVEMEVLVCGGAPKGSYLLALYKNTFVKALDTCARIKINDDKPQWVLEKMPRSRVMGDMILLPNGHVLLINGGSSGSAGWELGREPVLNPDLYHPDKPVGSRFQVQNPSTIPRMYHSTAGLLRDGRVLVGGSNPHQFYNFTDVLFPTELRLEAFSPSYLESQYWSIRPRIISLLSHSTVNYGGILRLRFMVFGIGGVRSPVKVTMVFPSFTSHSFSMSQRLLVLDHVELVRIGVWTYEVRVKAPKSKNLAPPGYYMAFVVNQDIPSEGIWLRLQ</sequence>
<dbReference type="GO" id="GO:0005615">
    <property type="term" value="C:extracellular space"/>
    <property type="evidence" value="ECO:0007669"/>
    <property type="project" value="UniProtKB-ARBA"/>
</dbReference>
<evidence type="ECO:0000256" key="5">
    <source>
        <dbReference type="ARBA" id="ARBA00073112"/>
    </source>
</evidence>
<dbReference type="STRING" id="3708.A0A078HKR7"/>
<dbReference type="Pfam" id="PF09118">
    <property type="entry name" value="GO-like_E_set"/>
    <property type="match status" value="1"/>
</dbReference>
<dbReference type="EMBL" id="HG994356">
    <property type="protein sequence ID" value="CAF2140197.1"/>
    <property type="molecule type" value="Genomic_DNA"/>
</dbReference>
<evidence type="ECO:0000256" key="6">
    <source>
        <dbReference type="ARBA" id="ARBA00077505"/>
    </source>
</evidence>
<evidence type="ECO:0000259" key="9">
    <source>
        <dbReference type="Pfam" id="PF09118"/>
    </source>
</evidence>
<organism evidence="11 12">
    <name type="scientific">Brassica napus</name>
    <name type="common">Rape</name>
    <dbReference type="NCBI Taxonomy" id="3708"/>
    <lineage>
        <taxon>Eukaryota</taxon>
        <taxon>Viridiplantae</taxon>
        <taxon>Streptophyta</taxon>
        <taxon>Embryophyta</taxon>
        <taxon>Tracheophyta</taxon>
        <taxon>Spermatophyta</taxon>
        <taxon>Magnoliopsida</taxon>
        <taxon>eudicotyledons</taxon>
        <taxon>Gunneridae</taxon>
        <taxon>Pentapetalae</taxon>
        <taxon>rosids</taxon>
        <taxon>malvids</taxon>
        <taxon>Brassicales</taxon>
        <taxon>Brassicaceae</taxon>
        <taxon>Brassiceae</taxon>
        <taxon>Brassica</taxon>
    </lineage>
</organism>
<name>A0A078HKR7_BRANA</name>
<dbReference type="GO" id="GO:0098609">
    <property type="term" value="P:cell-cell adhesion"/>
    <property type="evidence" value="ECO:0000318"/>
    <property type="project" value="GO_Central"/>
</dbReference>
<dbReference type="GO" id="GO:0009505">
    <property type="term" value="C:plant-type cell wall"/>
    <property type="evidence" value="ECO:0000318"/>
    <property type="project" value="GO_Central"/>
</dbReference>
<dbReference type="InterPro" id="IPR009880">
    <property type="entry name" value="Glyoxal_oxidase_N"/>
</dbReference>
<keyword evidence="7" id="KW-0472">Membrane</keyword>
<protein>
    <recommendedName>
        <fullName evidence="5">Aldehyde oxidase GLOX</fullName>
    </recommendedName>
    <alternativeName>
        <fullName evidence="6">Glyoxal oxidase</fullName>
    </alternativeName>
</protein>
<dbReference type="InterPro" id="IPR015202">
    <property type="entry name" value="GO-like_E_set"/>
</dbReference>
<dbReference type="InterPro" id="IPR013783">
    <property type="entry name" value="Ig-like_fold"/>
</dbReference>
<dbReference type="GO" id="GO:0045480">
    <property type="term" value="F:galactose oxidase activity"/>
    <property type="evidence" value="ECO:0000318"/>
    <property type="project" value="GO_Central"/>
</dbReference>
<dbReference type="SUPFAM" id="SSF50965">
    <property type="entry name" value="Galactose oxidase, central domain"/>
    <property type="match status" value="1"/>
</dbReference>
<reference evidence="10" key="3">
    <citation type="submission" date="2021-01" db="EMBL/GenBank/DDBJ databases">
        <authorList>
            <consortium name="Genoscope - CEA"/>
            <person name="William W."/>
        </authorList>
    </citation>
    <scope>NUCLEOTIDE SEQUENCE</scope>
</reference>
<dbReference type="Proteomes" id="UP001295469">
    <property type="component" value="Chromosome A02"/>
</dbReference>
<dbReference type="AlphaFoldDB" id="A0A078HKR7"/>
<evidence type="ECO:0000256" key="7">
    <source>
        <dbReference type="SAM" id="Phobius"/>
    </source>
</evidence>
<dbReference type="OMA" id="YDAGQEN"/>
<dbReference type="FunFam" id="2.130.10.80:FF:000001">
    <property type="entry name" value="Aldehyde oxidase GLOX"/>
    <property type="match status" value="1"/>
</dbReference>
<dbReference type="Gramene" id="CDY39045">
    <property type="protein sequence ID" value="CDY39045"/>
    <property type="gene ID" value="GSBRNA2T00067188001"/>
</dbReference>
<comment type="subcellular location">
    <subcellularLocation>
        <location evidence="1">Secreted</location>
    </subcellularLocation>
</comment>
<gene>
    <name evidence="11" type="primary">BnaA02g17340D</name>
    <name evidence="10" type="ORF">DARMORV10_A02P20100.1</name>
    <name evidence="11" type="ORF">GSBRNA2T00067188001</name>
</gene>
<dbReference type="PANTHER" id="PTHR32208:SF80">
    <property type="entry name" value="GALACTOSE OXIDASE-LIKE EARLY SET DOMAIN-CONTAINING PROTEIN"/>
    <property type="match status" value="1"/>
</dbReference>
<evidence type="ECO:0000256" key="1">
    <source>
        <dbReference type="ARBA" id="ARBA00004613"/>
    </source>
</evidence>
<feature type="domain" description="Glyoxal oxidase N-terminal" evidence="8">
    <location>
        <begin position="50"/>
        <end position="439"/>
    </location>
</feature>
<keyword evidence="3" id="KW-0732">Signal</keyword>
<dbReference type="CDD" id="cd02851">
    <property type="entry name" value="E_set_GO_C"/>
    <property type="match status" value="1"/>
</dbReference>
<dbReference type="PaxDb" id="3708-A0A078HKR7"/>
<evidence type="ECO:0000256" key="3">
    <source>
        <dbReference type="ARBA" id="ARBA00022729"/>
    </source>
</evidence>
<evidence type="ECO:0000313" key="12">
    <source>
        <dbReference type="Proteomes" id="UP000028999"/>
    </source>
</evidence>
<dbReference type="InterPro" id="IPR037293">
    <property type="entry name" value="Gal_Oxidase_central_sf"/>
</dbReference>
<dbReference type="Proteomes" id="UP000028999">
    <property type="component" value="Unassembled WGS sequence"/>
</dbReference>
<evidence type="ECO:0000259" key="8">
    <source>
        <dbReference type="Pfam" id="PF07250"/>
    </source>
</evidence>
<dbReference type="Pfam" id="PF07250">
    <property type="entry name" value="Glyoxal_oxid_N"/>
    <property type="match status" value="1"/>
</dbReference>
<feature type="transmembrane region" description="Helical" evidence="7">
    <location>
        <begin position="18"/>
        <end position="42"/>
    </location>
</feature>
<evidence type="ECO:0000256" key="4">
    <source>
        <dbReference type="ARBA" id="ARBA00023002"/>
    </source>
</evidence>
<dbReference type="Gene3D" id="2.130.10.80">
    <property type="entry name" value="Galactose oxidase/kelch, beta-propeller"/>
    <property type="match status" value="1"/>
</dbReference>
<keyword evidence="4" id="KW-0560">Oxidoreductase</keyword>
<dbReference type="InterPro" id="IPR014756">
    <property type="entry name" value="Ig_E-set"/>
</dbReference>
<keyword evidence="2" id="KW-0964">Secreted</keyword>
<dbReference type="SUPFAM" id="SSF81296">
    <property type="entry name" value="E set domains"/>
    <property type="match status" value="1"/>
</dbReference>
<keyword evidence="7" id="KW-1133">Transmembrane helix</keyword>
<proteinExistence type="predicted"/>
<dbReference type="InterPro" id="IPR011043">
    <property type="entry name" value="Gal_Oxase/kelch_b-propeller"/>
</dbReference>
<dbReference type="Gene3D" id="2.60.40.10">
    <property type="entry name" value="Immunoglobulins"/>
    <property type="match status" value="1"/>
</dbReference>
<evidence type="ECO:0000313" key="11">
    <source>
        <dbReference type="EMBL" id="CDY39045.1"/>
    </source>
</evidence>
<reference evidence="11" key="2">
    <citation type="submission" date="2014-06" db="EMBL/GenBank/DDBJ databases">
        <authorList>
            <person name="Genoscope - CEA"/>
        </authorList>
    </citation>
    <scope>NUCLEOTIDE SEQUENCE</scope>
</reference>
<dbReference type="EMBL" id="LK032439">
    <property type="protein sequence ID" value="CDY39045.1"/>
    <property type="molecule type" value="Genomic_DNA"/>
</dbReference>
<evidence type="ECO:0000313" key="10">
    <source>
        <dbReference type="EMBL" id="CAF2140197.1"/>
    </source>
</evidence>
<keyword evidence="7" id="KW-0812">Transmembrane</keyword>
<accession>A0A078HKR7</accession>
<dbReference type="GO" id="GO:0042545">
    <property type="term" value="P:cell wall modification"/>
    <property type="evidence" value="ECO:0000318"/>
    <property type="project" value="GO_Central"/>
</dbReference>
<reference evidence="11 12" key="1">
    <citation type="journal article" date="2014" name="Science">
        <title>Plant genetics. Early allopolyploid evolution in the post-Neolithic Brassica napus oilseed genome.</title>
        <authorList>
            <person name="Chalhoub B."/>
            <person name="Denoeud F."/>
            <person name="Liu S."/>
            <person name="Parkin I.A."/>
            <person name="Tang H."/>
            <person name="Wang X."/>
            <person name="Chiquet J."/>
            <person name="Belcram H."/>
            <person name="Tong C."/>
            <person name="Samans B."/>
            <person name="Correa M."/>
            <person name="Da Silva C."/>
            <person name="Just J."/>
            <person name="Falentin C."/>
            <person name="Koh C.S."/>
            <person name="Le Clainche I."/>
            <person name="Bernard M."/>
            <person name="Bento P."/>
            <person name="Noel B."/>
            <person name="Labadie K."/>
            <person name="Alberti A."/>
            <person name="Charles M."/>
            <person name="Arnaud D."/>
            <person name="Guo H."/>
            <person name="Daviaud C."/>
            <person name="Alamery S."/>
            <person name="Jabbari K."/>
            <person name="Zhao M."/>
            <person name="Edger P.P."/>
            <person name="Chelaifa H."/>
            <person name="Tack D."/>
            <person name="Lassalle G."/>
            <person name="Mestiri I."/>
            <person name="Schnel N."/>
            <person name="Le Paslier M.C."/>
            <person name="Fan G."/>
            <person name="Renault V."/>
            <person name="Bayer P.E."/>
            <person name="Golicz A.A."/>
            <person name="Manoli S."/>
            <person name="Lee T.H."/>
            <person name="Thi V.H."/>
            <person name="Chalabi S."/>
            <person name="Hu Q."/>
            <person name="Fan C."/>
            <person name="Tollenaere R."/>
            <person name="Lu Y."/>
            <person name="Battail C."/>
            <person name="Shen J."/>
            <person name="Sidebottom C.H."/>
            <person name="Wang X."/>
            <person name="Canaguier A."/>
            <person name="Chauveau A."/>
            <person name="Berard A."/>
            <person name="Deniot G."/>
            <person name="Guan M."/>
            <person name="Liu Z."/>
            <person name="Sun F."/>
            <person name="Lim Y.P."/>
            <person name="Lyons E."/>
            <person name="Town C.D."/>
            <person name="Bancroft I."/>
            <person name="Wang X."/>
            <person name="Meng J."/>
            <person name="Ma J."/>
            <person name="Pires J.C."/>
            <person name="King G.J."/>
            <person name="Brunel D."/>
            <person name="Delourme R."/>
            <person name="Renard M."/>
            <person name="Aury J.M."/>
            <person name="Adams K.L."/>
            <person name="Batley J."/>
            <person name="Snowdon R.J."/>
            <person name="Tost J."/>
            <person name="Edwards D."/>
            <person name="Zhou Y."/>
            <person name="Hua W."/>
            <person name="Sharpe A.G."/>
            <person name="Paterson A.H."/>
            <person name="Guan C."/>
            <person name="Wincker P."/>
        </authorList>
    </citation>
    <scope>NUCLEOTIDE SEQUENCE [LARGE SCALE GENOMIC DNA]</scope>
    <source>
        <strain evidence="12">cv. Darmor-bzh</strain>
    </source>
</reference>
<feature type="domain" description="Galactose oxidase-like Early set" evidence="9">
    <location>
        <begin position="448"/>
        <end position="553"/>
    </location>
</feature>
<dbReference type="PANTHER" id="PTHR32208">
    <property type="entry name" value="SECRETED PROTEIN-RELATED"/>
    <property type="match status" value="1"/>
</dbReference>
<evidence type="ECO:0000256" key="2">
    <source>
        <dbReference type="ARBA" id="ARBA00022525"/>
    </source>
</evidence>